<keyword evidence="3" id="KW-1185">Reference proteome</keyword>
<accession>A0A1W6ZY75</accession>
<sequence>MFAGKANKALLGVNAVAVIAHNKDGLFATDPEDMGVGQELRKLGAYREKELQRVLSYIDNNDNVLIVGTHVGAMVIPFAKRCKAVAAIEANPDTFALLEMNLRLNDAHNVQAYNIAASDKAETIDFVSSRTNSGGAKRMPKVRDFRYFYDSPETIAVPAYPLDEYLKDQTFSLVFMDIEGSEYFALKGMQNILAKAQTLSVEFIPHHLRNVSGIGPRDFLDLIAPHFEHLLIPTLNTRVTKDGFLPALQKMFDQDQVDDGLIFTK</sequence>
<dbReference type="SUPFAM" id="SSF53335">
    <property type="entry name" value="S-adenosyl-L-methionine-dependent methyltransferases"/>
    <property type="match status" value="1"/>
</dbReference>
<dbReference type="PANTHER" id="PTHR34203">
    <property type="entry name" value="METHYLTRANSFERASE, FKBM FAMILY PROTEIN"/>
    <property type="match status" value="1"/>
</dbReference>
<dbReference type="AlphaFoldDB" id="A0A1W6ZY75"/>
<dbReference type="STRING" id="1235591.CAK95_26585"/>
<dbReference type="PANTHER" id="PTHR34203:SF15">
    <property type="entry name" value="SLL1173 PROTEIN"/>
    <property type="match status" value="1"/>
</dbReference>
<dbReference type="Proteomes" id="UP000194137">
    <property type="component" value="Chromosome"/>
</dbReference>
<evidence type="ECO:0000313" key="3">
    <source>
        <dbReference type="Proteomes" id="UP000194137"/>
    </source>
</evidence>
<dbReference type="Gene3D" id="3.40.50.150">
    <property type="entry name" value="Vaccinia Virus protein VP39"/>
    <property type="match status" value="1"/>
</dbReference>
<feature type="domain" description="Methyltransferase FkbM" evidence="1">
    <location>
        <begin position="67"/>
        <end position="203"/>
    </location>
</feature>
<dbReference type="EMBL" id="CP021112">
    <property type="protein sequence ID" value="ARQ02270.1"/>
    <property type="molecule type" value="Genomic_DNA"/>
</dbReference>
<dbReference type="InterPro" id="IPR029063">
    <property type="entry name" value="SAM-dependent_MTases_sf"/>
</dbReference>
<name>A0A1W6ZY75_9HYPH</name>
<dbReference type="NCBIfam" id="TIGR01444">
    <property type="entry name" value="fkbM_fam"/>
    <property type="match status" value="1"/>
</dbReference>
<protein>
    <recommendedName>
        <fullName evidence="1">Methyltransferase FkbM domain-containing protein</fullName>
    </recommendedName>
</protein>
<reference evidence="2 3" key="1">
    <citation type="submission" date="2017-05" db="EMBL/GenBank/DDBJ databases">
        <title>Full genome sequence of Pseudorhodoplanes sinuspersici.</title>
        <authorList>
            <person name="Dastgheib S.M.M."/>
            <person name="Shavandi M."/>
            <person name="Tirandaz H."/>
        </authorList>
    </citation>
    <scope>NUCLEOTIDE SEQUENCE [LARGE SCALE GENOMIC DNA]</scope>
    <source>
        <strain evidence="2 3">RIPI110</strain>
    </source>
</reference>
<evidence type="ECO:0000259" key="1">
    <source>
        <dbReference type="Pfam" id="PF05050"/>
    </source>
</evidence>
<dbReference type="InterPro" id="IPR006342">
    <property type="entry name" value="FkbM_mtfrase"/>
</dbReference>
<evidence type="ECO:0000313" key="2">
    <source>
        <dbReference type="EMBL" id="ARQ02270.1"/>
    </source>
</evidence>
<dbReference type="Pfam" id="PF05050">
    <property type="entry name" value="Methyltransf_21"/>
    <property type="match status" value="1"/>
</dbReference>
<proteinExistence type="predicted"/>
<dbReference type="InterPro" id="IPR052514">
    <property type="entry name" value="SAM-dependent_MTase"/>
</dbReference>
<organism evidence="2 3">
    <name type="scientific">Pseudorhodoplanes sinuspersici</name>
    <dbReference type="NCBI Taxonomy" id="1235591"/>
    <lineage>
        <taxon>Bacteria</taxon>
        <taxon>Pseudomonadati</taxon>
        <taxon>Pseudomonadota</taxon>
        <taxon>Alphaproteobacteria</taxon>
        <taxon>Hyphomicrobiales</taxon>
        <taxon>Pseudorhodoplanes</taxon>
    </lineage>
</organism>
<dbReference type="KEGG" id="psin:CAK95_26585"/>
<gene>
    <name evidence="2" type="ORF">CAK95_26585</name>
</gene>